<dbReference type="InterPro" id="IPR038122">
    <property type="entry name" value="PFU_sf"/>
</dbReference>
<dbReference type="SUPFAM" id="SSF50978">
    <property type="entry name" value="WD40 repeat-like"/>
    <property type="match status" value="1"/>
</dbReference>
<comment type="subcellular location">
    <subcellularLocation>
        <location evidence="1">Cytoplasm</location>
    </subcellularLocation>
</comment>
<proteinExistence type="inferred from homology"/>
<dbReference type="PROSITE" id="PS51394">
    <property type="entry name" value="PFU"/>
    <property type="match status" value="1"/>
</dbReference>
<feature type="domain" description="PFU" evidence="7">
    <location>
        <begin position="375"/>
        <end position="473"/>
    </location>
</feature>
<dbReference type="PROSITE" id="PS50082">
    <property type="entry name" value="WD_REPEATS_2"/>
    <property type="match status" value="4"/>
</dbReference>
<accession>A0A085NR99</accession>
<dbReference type="AlphaFoldDB" id="A0A085NR99"/>
<dbReference type="InterPro" id="IPR016024">
    <property type="entry name" value="ARM-type_fold"/>
</dbReference>
<dbReference type="PANTHER" id="PTHR19849">
    <property type="entry name" value="PHOSPHOLIPASE A-2-ACTIVATING PROTEIN"/>
    <property type="match status" value="1"/>
</dbReference>
<feature type="repeat" description="WD" evidence="6">
    <location>
        <begin position="232"/>
        <end position="273"/>
    </location>
</feature>
<feature type="domain" description="PUL" evidence="8">
    <location>
        <begin position="533"/>
        <end position="811"/>
    </location>
</feature>
<dbReference type="InterPro" id="IPR015943">
    <property type="entry name" value="WD40/YVTN_repeat-like_dom_sf"/>
</dbReference>
<organism evidence="10">
    <name type="scientific">Trichuris suis</name>
    <name type="common">pig whipworm</name>
    <dbReference type="NCBI Taxonomy" id="68888"/>
    <lineage>
        <taxon>Eukaryota</taxon>
        <taxon>Metazoa</taxon>
        <taxon>Ecdysozoa</taxon>
        <taxon>Nematoda</taxon>
        <taxon>Enoplea</taxon>
        <taxon>Dorylaimia</taxon>
        <taxon>Trichinellida</taxon>
        <taxon>Trichuridae</taxon>
        <taxon>Trichuris</taxon>
    </lineage>
</organism>
<dbReference type="GO" id="GO:0043130">
    <property type="term" value="F:ubiquitin binding"/>
    <property type="evidence" value="ECO:0007669"/>
    <property type="project" value="TreeGrafter"/>
</dbReference>
<dbReference type="InterPro" id="IPR013535">
    <property type="entry name" value="PUL_dom"/>
</dbReference>
<dbReference type="PRINTS" id="PR00320">
    <property type="entry name" value="GPROTEINBRPT"/>
</dbReference>
<dbReference type="Gene3D" id="2.130.10.10">
    <property type="entry name" value="YVTN repeat-like/Quinoprotein amine dehydrogenase"/>
    <property type="match status" value="1"/>
</dbReference>
<dbReference type="GO" id="GO:0043161">
    <property type="term" value="P:proteasome-mediated ubiquitin-dependent protein catabolic process"/>
    <property type="evidence" value="ECO:0007669"/>
    <property type="project" value="TreeGrafter"/>
</dbReference>
<dbReference type="GO" id="GO:0010992">
    <property type="term" value="P:ubiquitin recycling"/>
    <property type="evidence" value="ECO:0007669"/>
    <property type="project" value="TreeGrafter"/>
</dbReference>
<sequence>MDKMFEIRQHLVGHESDVRCIAQLTSKDSLCLISGSQDGTVCVWKEQPDSGSMAFSEYHRIKCSSDTVAAICEMPSSNQYPSGAIVAACADRKVRLYDGETFQLLKVLEGHDNRVCCLAVSEETGDLASGSWDCTARVWRPNDQWEEYIGHSGTVWAVAFLTFEGKSRLLSASADKLVILWGDNCCPLRSYHGHTDCVRGLYVMSSKEFLSCSNDGTIRMWEADNTNCLRTYSGHEHFIFSISSREGLPFFASGSEDHTVRVWEKMTDQCLQTVRLPCQTVWSVVAMSNGDIACACSDATIRIFSSCNERKAFPEKISAYEQVLAAFELSMQANDRTGNSTYSDLPTVDILNRPGTRDGQTMLVRDSQNRLQAFSWSSEERRWNCVGPAIEKSIALKKNEKTLYEGKEYDCVLEIDVADDQPHLKLPYNFGDDPWTCAQQFITKHGLPSTYMEKVADFIVESSTRLADQNSFATTSIDPFTGSSRYIAGTTCDDSNKCKGDVIDPFTGSARYIPSYSSDFKVPMFDPLKPRGCGMPTREYYTFNSVNAEGLAAKLKVFNVAVDPKLAIEPAHLVILENFTRNTDDVITDEALAALRGCLYWPEEFLLPVVDCLRLVLLTEKGNEYFFTNRPGMEFINQLCSFMHTSETQQEHSEMLLMVILRALANSFAHQAGRDVMYSCDEKFWSNICEALKAKKTSVQAAASAAISNVTYLYATQANHLEATDRKVRLLGVLLEKLTEILESGVVNFEAAVLPRILQALITLLWGDHDAVKYAKTMNMEFVLSKLKAAKSANVDEKELVRKIEAMLNAVD</sequence>
<evidence type="ECO:0000256" key="2">
    <source>
        <dbReference type="ARBA" id="ARBA00008495"/>
    </source>
</evidence>
<reference evidence="10 11" key="1">
    <citation type="journal article" date="2014" name="Nat. Genet.">
        <title>Genome and transcriptome of the porcine whipworm Trichuris suis.</title>
        <authorList>
            <person name="Jex A.R."/>
            <person name="Nejsum P."/>
            <person name="Schwarz E.M."/>
            <person name="Hu L."/>
            <person name="Young N.D."/>
            <person name="Hall R.S."/>
            <person name="Korhonen P.K."/>
            <person name="Liao S."/>
            <person name="Thamsborg S."/>
            <person name="Xia J."/>
            <person name="Xu P."/>
            <person name="Wang S."/>
            <person name="Scheerlinck J.P."/>
            <person name="Hofmann A."/>
            <person name="Sternberg P.W."/>
            <person name="Wang J."/>
            <person name="Gasser R.B."/>
        </authorList>
    </citation>
    <scope>NUCLEOTIDE SEQUENCE [LARGE SCALE GENOMIC DNA]</scope>
    <source>
        <strain evidence="10">DCEP-RM93F</strain>
        <strain evidence="9">DCEP-RM93M</strain>
    </source>
</reference>
<dbReference type="InterPro" id="IPR011989">
    <property type="entry name" value="ARM-like"/>
</dbReference>
<evidence type="ECO:0000313" key="10">
    <source>
        <dbReference type="EMBL" id="KFD71995.1"/>
    </source>
</evidence>
<dbReference type="Pfam" id="PF08324">
    <property type="entry name" value="PUL"/>
    <property type="match status" value="1"/>
</dbReference>
<comment type="similarity">
    <text evidence="2">Belongs to the WD repeat PLAP family.</text>
</comment>
<dbReference type="EMBL" id="KL367479">
    <property type="protein sequence ID" value="KFD71995.1"/>
    <property type="molecule type" value="Genomic_DNA"/>
</dbReference>
<evidence type="ECO:0000256" key="3">
    <source>
        <dbReference type="ARBA" id="ARBA00022490"/>
    </source>
</evidence>
<evidence type="ECO:0000313" key="11">
    <source>
        <dbReference type="Proteomes" id="UP000030764"/>
    </source>
</evidence>
<dbReference type="SMART" id="SM00320">
    <property type="entry name" value="WD40"/>
    <property type="match status" value="7"/>
</dbReference>
<evidence type="ECO:0000256" key="1">
    <source>
        <dbReference type="ARBA" id="ARBA00004496"/>
    </source>
</evidence>
<feature type="repeat" description="WD" evidence="6">
    <location>
        <begin position="108"/>
        <end position="139"/>
    </location>
</feature>
<dbReference type="EMBL" id="KL363183">
    <property type="protein sequence ID" value="KFD58713.1"/>
    <property type="molecule type" value="Genomic_DNA"/>
</dbReference>
<feature type="repeat" description="WD" evidence="6">
    <location>
        <begin position="11"/>
        <end position="45"/>
    </location>
</feature>
<evidence type="ECO:0000256" key="4">
    <source>
        <dbReference type="ARBA" id="ARBA00022574"/>
    </source>
</evidence>
<dbReference type="Gene3D" id="1.25.10.10">
    <property type="entry name" value="Leucine-rich Repeat Variant"/>
    <property type="match status" value="1"/>
</dbReference>
<gene>
    <name evidence="9" type="ORF">M513_00406</name>
    <name evidence="10" type="ORF">M514_00406</name>
</gene>
<dbReference type="Proteomes" id="UP000030764">
    <property type="component" value="Unassembled WGS sequence"/>
</dbReference>
<dbReference type="PANTHER" id="PTHR19849:SF0">
    <property type="entry name" value="PHOSPHOLIPASE A-2-ACTIVATING PROTEIN"/>
    <property type="match status" value="1"/>
</dbReference>
<name>A0A085NR99_9BILA</name>
<evidence type="ECO:0008006" key="12">
    <source>
        <dbReference type="Google" id="ProtNLM"/>
    </source>
</evidence>
<dbReference type="SUPFAM" id="SSF48371">
    <property type="entry name" value="ARM repeat"/>
    <property type="match status" value="1"/>
</dbReference>
<evidence type="ECO:0000256" key="5">
    <source>
        <dbReference type="ARBA" id="ARBA00022737"/>
    </source>
</evidence>
<dbReference type="InterPro" id="IPR015155">
    <property type="entry name" value="PFU"/>
</dbReference>
<dbReference type="CDD" id="cd00200">
    <property type="entry name" value="WD40"/>
    <property type="match status" value="1"/>
</dbReference>
<keyword evidence="5" id="KW-0677">Repeat</keyword>
<dbReference type="InterPro" id="IPR036322">
    <property type="entry name" value="WD40_repeat_dom_sf"/>
</dbReference>
<dbReference type="InterPro" id="IPR020472">
    <property type="entry name" value="WD40_PAC1"/>
</dbReference>
<dbReference type="GO" id="GO:0005634">
    <property type="term" value="C:nucleus"/>
    <property type="evidence" value="ECO:0007669"/>
    <property type="project" value="TreeGrafter"/>
</dbReference>
<protein>
    <recommendedName>
        <fullName evidence="12">PUL domain protein</fullName>
    </recommendedName>
</protein>
<dbReference type="Pfam" id="PF09070">
    <property type="entry name" value="PFU"/>
    <property type="match status" value="1"/>
</dbReference>
<keyword evidence="11" id="KW-1185">Reference proteome</keyword>
<evidence type="ECO:0000259" key="7">
    <source>
        <dbReference type="PROSITE" id="PS51394"/>
    </source>
</evidence>
<keyword evidence="3" id="KW-0963">Cytoplasm</keyword>
<evidence type="ECO:0000256" key="6">
    <source>
        <dbReference type="PROSITE-ProRule" id="PRU00221"/>
    </source>
</evidence>
<evidence type="ECO:0000313" key="9">
    <source>
        <dbReference type="EMBL" id="KFD58713.1"/>
    </source>
</evidence>
<dbReference type="GO" id="GO:0005737">
    <property type="term" value="C:cytoplasm"/>
    <property type="evidence" value="ECO:0007669"/>
    <property type="project" value="UniProtKB-SubCell"/>
</dbReference>
<dbReference type="InterPro" id="IPR001680">
    <property type="entry name" value="WD40_rpt"/>
</dbReference>
<evidence type="ECO:0000259" key="8">
    <source>
        <dbReference type="PROSITE" id="PS51396"/>
    </source>
</evidence>
<dbReference type="Proteomes" id="UP000030758">
    <property type="component" value="Unassembled WGS sequence"/>
</dbReference>
<keyword evidence="4 6" id="KW-0853">WD repeat</keyword>
<dbReference type="PROSITE" id="PS50294">
    <property type="entry name" value="WD_REPEATS_REGION"/>
    <property type="match status" value="2"/>
</dbReference>
<dbReference type="Pfam" id="PF00400">
    <property type="entry name" value="WD40"/>
    <property type="match status" value="6"/>
</dbReference>
<dbReference type="PROSITE" id="PS51396">
    <property type="entry name" value="PUL"/>
    <property type="match status" value="1"/>
</dbReference>
<dbReference type="Gene3D" id="3.10.20.870">
    <property type="entry name" value="PFU (PLAA family ubiquitin binding), C-terminal domain"/>
    <property type="match status" value="1"/>
</dbReference>
<feature type="repeat" description="WD" evidence="6">
    <location>
        <begin position="191"/>
        <end position="231"/>
    </location>
</feature>